<feature type="region of interest" description="Disordered" evidence="1">
    <location>
        <begin position="81"/>
        <end position="141"/>
    </location>
</feature>
<organism evidence="2 3">
    <name type="scientific">Elysia crispata</name>
    <name type="common">lettuce slug</name>
    <dbReference type="NCBI Taxonomy" id="231223"/>
    <lineage>
        <taxon>Eukaryota</taxon>
        <taxon>Metazoa</taxon>
        <taxon>Spiralia</taxon>
        <taxon>Lophotrochozoa</taxon>
        <taxon>Mollusca</taxon>
        <taxon>Gastropoda</taxon>
        <taxon>Heterobranchia</taxon>
        <taxon>Euthyneura</taxon>
        <taxon>Panpulmonata</taxon>
        <taxon>Sacoglossa</taxon>
        <taxon>Placobranchoidea</taxon>
        <taxon>Plakobranchidae</taxon>
        <taxon>Elysia</taxon>
    </lineage>
</organism>
<dbReference type="AlphaFoldDB" id="A0AAE1A7Q7"/>
<protein>
    <submittedName>
        <fullName evidence="2">Uncharacterized protein</fullName>
    </submittedName>
</protein>
<feature type="compositionally biased region" description="Polar residues" evidence="1">
    <location>
        <begin position="294"/>
        <end position="312"/>
    </location>
</feature>
<feature type="compositionally biased region" description="Acidic residues" evidence="1">
    <location>
        <begin position="109"/>
        <end position="141"/>
    </location>
</feature>
<dbReference type="Proteomes" id="UP001283361">
    <property type="component" value="Unassembled WGS sequence"/>
</dbReference>
<feature type="region of interest" description="Disordered" evidence="1">
    <location>
        <begin position="1"/>
        <end position="27"/>
    </location>
</feature>
<feature type="compositionally biased region" description="Low complexity" evidence="1">
    <location>
        <begin position="313"/>
        <end position="328"/>
    </location>
</feature>
<reference evidence="2" key="1">
    <citation type="journal article" date="2023" name="G3 (Bethesda)">
        <title>A reference genome for the long-term kleptoplast-retaining sea slug Elysia crispata morphotype clarki.</title>
        <authorList>
            <person name="Eastman K.E."/>
            <person name="Pendleton A.L."/>
            <person name="Shaikh M.A."/>
            <person name="Suttiyut T."/>
            <person name="Ogas R."/>
            <person name="Tomko P."/>
            <person name="Gavelis G."/>
            <person name="Widhalm J.R."/>
            <person name="Wisecaver J.H."/>
        </authorList>
    </citation>
    <scope>NUCLEOTIDE SEQUENCE</scope>
    <source>
        <strain evidence="2">ECLA1</strain>
    </source>
</reference>
<gene>
    <name evidence="2" type="ORF">RRG08_002484</name>
</gene>
<proteinExistence type="predicted"/>
<feature type="compositionally biased region" description="Basic and acidic residues" evidence="1">
    <location>
        <begin position="81"/>
        <end position="108"/>
    </location>
</feature>
<comment type="caution">
    <text evidence="2">The sequence shown here is derived from an EMBL/GenBank/DDBJ whole genome shotgun (WGS) entry which is preliminary data.</text>
</comment>
<evidence type="ECO:0000313" key="3">
    <source>
        <dbReference type="Proteomes" id="UP001283361"/>
    </source>
</evidence>
<name>A0AAE1A7Q7_9GAST</name>
<dbReference type="EMBL" id="JAWDGP010002483">
    <property type="protein sequence ID" value="KAK3782854.1"/>
    <property type="molecule type" value="Genomic_DNA"/>
</dbReference>
<keyword evidence="3" id="KW-1185">Reference proteome</keyword>
<feature type="region of interest" description="Disordered" evidence="1">
    <location>
        <begin position="364"/>
        <end position="384"/>
    </location>
</feature>
<sequence length="488" mass="53637">MQLGKNWKTHFKSDPMDSQPEIGHKQESTVEYVEIGSKEWRAGKKDLLEEMDSHEGEQESTVEYVEIGSKEWRAGKKDLLEEMDSHEGEQESRIELYTDRLRDKRDESSTDGDNDEDDNTSYDEDDNGVDEGDDSKDKEDDDASTFLKMIGSLLGQIPKVTSATQYLRSQTTKNTAQTTPTQRTITTTFQQPTVQTAQAPTISTVQRPALYITMVTSKQGTTDQKSTNRITGSTTVNVVPSSGSATWTRPTPAATNAGTATIYYTRTTATPLLGANTKSHPVPSFKTTQSPFITTRSTTMNTPGFINTTTSPSKGGNQRQSQSQSQQYGYQVGLGTTTTKQTSTTSANVNLTTGVATVPVTTFHHQKSASSSTAPGKLTTTGPTPPPPSCYQCGDASTPCSPFDLLLGQPQPCPQGTSHCMVDIVQNAGVREVRKRCVDQHTCHKQWFDETSDQDRCITFDPRVTSTQLDCHFCNQPLKPVKSSWFMI</sequence>
<evidence type="ECO:0000313" key="2">
    <source>
        <dbReference type="EMBL" id="KAK3782854.1"/>
    </source>
</evidence>
<feature type="region of interest" description="Disordered" evidence="1">
    <location>
        <begin position="46"/>
        <end position="68"/>
    </location>
</feature>
<feature type="region of interest" description="Disordered" evidence="1">
    <location>
        <begin position="294"/>
        <end position="328"/>
    </location>
</feature>
<evidence type="ECO:0000256" key="1">
    <source>
        <dbReference type="SAM" id="MobiDB-lite"/>
    </source>
</evidence>
<feature type="compositionally biased region" description="Basic and acidic residues" evidence="1">
    <location>
        <begin position="46"/>
        <end position="57"/>
    </location>
</feature>
<accession>A0AAE1A7Q7</accession>